<organism evidence="2 3">
    <name type="scientific">Sclerotinia trifoliorum</name>
    <dbReference type="NCBI Taxonomy" id="28548"/>
    <lineage>
        <taxon>Eukaryota</taxon>
        <taxon>Fungi</taxon>
        <taxon>Dikarya</taxon>
        <taxon>Ascomycota</taxon>
        <taxon>Pezizomycotina</taxon>
        <taxon>Leotiomycetes</taxon>
        <taxon>Helotiales</taxon>
        <taxon>Sclerotiniaceae</taxon>
        <taxon>Sclerotinia</taxon>
    </lineage>
</organism>
<dbReference type="Proteomes" id="UP000624404">
    <property type="component" value="Unassembled WGS sequence"/>
</dbReference>
<evidence type="ECO:0000313" key="3">
    <source>
        <dbReference type="Proteomes" id="UP000624404"/>
    </source>
</evidence>
<feature type="compositionally biased region" description="Low complexity" evidence="1">
    <location>
        <begin position="52"/>
        <end position="74"/>
    </location>
</feature>
<proteinExistence type="predicted"/>
<reference evidence="2" key="1">
    <citation type="submission" date="2020-10" db="EMBL/GenBank/DDBJ databases">
        <authorList>
            <person name="Kusch S."/>
        </authorList>
    </citation>
    <scope>NUCLEOTIDE SEQUENCE</scope>
    <source>
        <strain evidence="2">SwB9</strain>
    </source>
</reference>
<protein>
    <submittedName>
        <fullName evidence="2">D5845667-b35e-438a-bc6e-1fa9233b440e</fullName>
    </submittedName>
</protein>
<feature type="compositionally biased region" description="Low complexity" evidence="1">
    <location>
        <begin position="1"/>
        <end position="24"/>
    </location>
</feature>
<dbReference type="AlphaFoldDB" id="A0A8H2W516"/>
<comment type="caution">
    <text evidence="2">The sequence shown here is derived from an EMBL/GenBank/DDBJ whole genome shotgun (WGS) entry which is preliminary data.</text>
</comment>
<dbReference type="OrthoDB" id="3641178at2759"/>
<name>A0A8H2W516_9HELO</name>
<feature type="region of interest" description="Disordered" evidence="1">
    <location>
        <begin position="177"/>
        <end position="203"/>
    </location>
</feature>
<sequence length="246" mass="27320">MSSTSSARSSVDSVFSSTSFPSTADGLSPAFSSCSFEDDNDEKSPTRRRTLSVSSIASAQSTQSTQSTETTITTDRPAPLRIKKKVSFSPALPTLISAQNLENSSSMETIPRSIQSQFTLPRPIISSKCQSPSPIHPSLNIHLTSYNLNLSSLTTQLTYHITHVNSAIDTIQSLRKSRRNNHSSFSPSLFNSSGDLSDEDKEEMRRKGIRERIEKLKSAGWEKKRWDGSRYEALRKKVDNELNGWI</sequence>
<dbReference type="EMBL" id="CAJHIA010000036">
    <property type="protein sequence ID" value="CAD6453690.1"/>
    <property type="molecule type" value="Genomic_DNA"/>
</dbReference>
<accession>A0A8H2W516</accession>
<gene>
    <name evidence="2" type="ORF">SCLTRI_LOCUS9993</name>
</gene>
<keyword evidence="3" id="KW-1185">Reference proteome</keyword>
<evidence type="ECO:0000313" key="2">
    <source>
        <dbReference type="EMBL" id="CAD6453690.1"/>
    </source>
</evidence>
<evidence type="ECO:0000256" key="1">
    <source>
        <dbReference type="SAM" id="MobiDB-lite"/>
    </source>
</evidence>
<feature type="region of interest" description="Disordered" evidence="1">
    <location>
        <begin position="1"/>
        <end position="78"/>
    </location>
</feature>
<feature type="compositionally biased region" description="Low complexity" evidence="1">
    <location>
        <begin position="182"/>
        <end position="193"/>
    </location>
</feature>